<feature type="non-terminal residue" evidence="2">
    <location>
        <position position="1"/>
    </location>
</feature>
<name>A0A168KJJ7_MUCCL</name>
<feature type="signal peptide" evidence="1">
    <location>
        <begin position="1"/>
        <end position="17"/>
    </location>
</feature>
<dbReference type="AlphaFoldDB" id="A0A168KJJ7"/>
<keyword evidence="1" id="KW-0732">Signal</keyword>
<keyword evidence="3" id="KW-1185">Reference proteome</keyword>
<dbReference type="Proteomes" id="UP000077051">
    <property type="component" value="Unassembled WGS sequence"/>
</dbReference>
<evidence type="ECO:0000313" key="3">
    <source>
        <dbReference type="Proteomes" id="UP000077051"/>
    </source>
</evidence>
<evidence type="ECO:0000313" key="2">
    <source>
        <dbReference type="EMBL" id="OAD02466.1"/>
    </source>
</evidence>
<dbReference type="EMBL" id="AMYB01000005">
    <property type="protein sequence ID" value="OAD02466.1"/>
    <property type="molecule type" value="Genomic_DNA"/>
</dbReference>
<protein>
    <submittedName>
        <fullName evidence="2">Uncharacterized protein</fullName>
    </submittedName>
</protein>
<gene>
    <name evidence="2" type="ORF">MUCCIDRAFT_119704</name>
</gene>
<dbReference type="VEuPathDB" id="FungiDB:MUCCIDRAFT_119704"/>
<evidence type="ECO:0000256" key="1">
    <source>
        <dbReference type="SAM" id="SignalP"/>
    </source>
</evidence>
<reference evidence="2 3" key="1">
    <citation type="submission" date="2015-06" db="EMBL/GenBank/DDBJ databases">
        <title>Expansion of signal transduction pathways in fungi by whole-genome duplication.</title>
        <authorList>
            <consortium name="DOE Joint Genome Institute"/>
            <person name="Corrochano L.M."/>
            <person name="Kuo A."/>
            <person name="Marcet-Houben M."/>
            <person name="Polaino S."/>
            <person name="Salamov A."/>
            <person name="Villalobos J.M."/>
            <person name="Alvarez M.I."/>
            <person name="Avalos J."/>
            <person name="Benito E.P."/>
            <person name="Benoit I."/>
            <person name="Burger G."/>
            <person name="Camino L.P."/>
            <person name="Canovas D."/>
            <person name="Cerda-Olmedo E."/>
            <person name="Cheng J.-F."/>
            <person name="Dominguez A."/>
            <person name="Elias M."/>
            <person name="Eslava A.P."/>
            <person name="Glaser F."/>
            <person name="Grimwood J."/>
            <person name="Gutierrez G."/>
            <person name="Heitman J."/>
            <person name="Henrissat B."/>
            <person name="Iturriaga E.A."/>
            <person name="Lang B.F."/>
            <person name="Lavin J.L."/>
            <person name="Lee S."/>
            <person name="Li W."/>
            <person name="Lindquist E."/>
            <person name="Lopez-Garcia S."/>
            <person name="Luque E.M."/>
            <person name="Marcos A.T."/>
            <person name="Martin J."/>
            <person name="Mccluskey K."/>
            <person name="Medina H.R."/>
            <person name="Miralles-Duran A."/>
            <person name="Miyazaki A."/>
            <person name="Munoz-Torres E."/>
            <person name="Oguiza J.A."/>
            <person name="Ohm R."/>
            <person name="Olmedo M."/>
            <person name="Orejas M."/>
            <person name="Ortiz-Castellanos L."/>
            <person name="Pisabarro A.G."/>
            <person name="Rodriguez-Romero J."/>
            <person name="Ruiz-Herrera J."/>
            <person name="Ruiz-Vazquez R."/>
            <person name="Sanz C."/>
            <person name="Schackwitz W."/>
            <person name="Schmutz J."/>
            <person name="Shahriari M."/>
            <person name="Shelest E."/>
            <person name="Silva-Franco F."/>
            <person name="Soanes D."/>
            <person name="Syed K."/>
            <person name="Tagua V.G."/>
            <person name="Talbot N.J."/>
            <person name="Thon M."/>
            <person name="De Vries R.P."/>
            <person name="Wiebenga A."/>
            <person name="Yadav J.S."/>
            <person name="Braun E.L."/>
            <person name="Baker S."/>
            <person name="Garre V."/>
            <person name="Horwitz B."/>
            <person name="Torres-Martinez S."/>
            <person name="Idnurm A."/>
            <person name="Herrera-Estrella A."/>
            <person name="Gabaldon T."/>
            <person name="Grigoriev I.V."/>
        </authorList>
    </citation>
    <scope>NUCLEOTIDE SEQUENCE [LARGE SCALE GENOMIC DNA]</scope>
    <source>
        <strain evidence="2 3">CBS 277.49</strain>
    </source>
</reference>
<feature type="non-terminal residue" evidence="2">
    <location>
        <position position="107"/>
    </location>
</feature>
<organism evidence="2 3">
    <name type="scientific">Mucor lusitanicus CBS 277.49</name>
    <dbReference type="NCBI Taxonomy" id="747725"/>
    <lineage>
        <taxon>Eukaryota</taxon>
        <taxon>Fungi</taxon>
        <taxon>Fungi incertae sedis</taxon>
        <taxon>Mucoromycota</taxon>
        <taxon>Mucoromycotina</taxon>
        <taxon>Mucoromycetes</taxon>
        <taxon>Mucorales</taxon>
        <taxon>Mucorineae</taxon>
        <taxon>Mucoraceae</taxon>
        <taxon>Mucor</taxon>
    </lineage>
</organism>
<comment type="caution">
    <text evidence="2">The sequence shown here is derived from an EMBL/GenBank/DDBJ whole genome shotgun (WGS) entry which is preliminary data.</text>
</comment>
<proteinExistence type="predicted"/>
<sequence>LLVIDLIILFSWQKFTGEESNRMCNTVCVSLATHSTESVIRSIGFDNTGTSRIIVAQDRVRQNGSFEGIKRQLGGSRPFKFDILFEESREWSADLGIVLDKATIKVG</sequence>
<accession>A0A168KJJ7</accession>
<feature type="chain" id="PRO_5007898465" evidence="1">
    <location>
        <begin position="18"/>
        <end position="107"/>
    </location>
</feature>